<feature type="compositionally biased region" description="Polar residues" evidence="2">
    <location>
        <begin position="274"/>
        <end position="284"/>
    </location>
</feature>
<dbReference type="Pfam" id="PF00226">
    <property type="entry name" value="DnaJ"/>
    <property type="match status" value="1"/>
</dbReference>
<sequence length="786" mass="89240">MSDSSRKTSNGAVEQIMRNMTSDIQNADGQYIQLGFTPPATPQEPWNSMPQTSFIPPFNMRPAEHSMPSYQPMEQFPQQPVSYNYMSQSNFFNQDTFEPPNLAYPSHQDVQYQPDYKLFLAHKNSIDNFNDNAVSVAVSNPISADRSPLIDNLFGNWTPNTSGTYSPFGNVPSFNANHIFEPQPPEFPSRNLIRQVIDEPPKFSLDEQPSFQFNRDTKKPRIVAEVKPMRPSYSDVLLKSAPQTNVKLNKTEGKETRQKKDIKKNTKNEKQKTSATLSRSNTTNEIKDITADKAATLSKNSEKNKDVKNCNLNRKWASLDNVTQDTSNDFKTDFTENKKPKKPQENINKSASAKLNPRKVSKNDNTEIESGNSKGDTVNNNKSSTKRGNKGGNKQRGYENNYGSNEKPPGKRSQRNRKKDNPVPFGIIGLKLKEYLGWWKYIVKFLFWLLHLISDILSLSSHLIQHWGSNLYIWLVIHWALFLETSVLIAKRMKVFTWFYDKFKKEKEPEKKAGFVHPGLHNNINMPTTGEEAMKRLLACKGKDPYSILGVTPMCTDADIKNYYKKQAKLVHPDKNQQPGAEEAFKILVHAFDMIGEPERRAAYDRGVAESAHAKQAMTELTELLVQLQQKVEAAANTIRCSACGLRHKRIKVDRPCYAARNCATCKIHHSAKEGDIWAEARCFGFLWHYYACMDGGVYDITEWAACQKDSLKHLKPDTHNVQYRIALGKQNSSPPRRNAGPSSQGSAANTTNNSTPNKNPDLDKLFNSFCNHNAENLRRKSKKAK</sequence>
<dbReference type="GeneID" id="108557343"/>
<dbReference type="InterPro" id="IPR001623">
    <property type="entry name" value="DnaJ_domain"/>
</dbReference>
<dbReference type="PANTHER" id="PTHR44665:SF1">
    <property type="entry name" value="DNAJ HOMOLOG SUBFAMILY C MEMBER 14"/>
    <property type="match status" value="1"/>
</dbReference>
<reference evidence="5" key="1">
    <citation type="submission" date="2025-08" db="UniProtKB">
        <authorList>
            <consortium name="RefSeq"/>
        </authorList>
    </citation>
    <scope>IDENTIFICATION</scope>
    <source>
        <tissue evidence="5">Whole Larva</tissue>
    </source>
</reference>
<dbReference type="PANTHER" id="PTHR44665">
    <property type="entry name" value="DNAJ HOMOLOG SUBFAMILY C MEMBER 14"/>
    <property type="match status" value="1"/>
</dbReference>
<dbReference type="Proteomes" id="UP000695000">
    <property type="component" value="Unplaced"/>
</dbReference>
<dbReference type="SMART" id="SM00271">
    <property type="entry name" value="DnaJ"/>
    <property type="match status" value="1"/>
</dbReference>
<feature type="region of interest" description="Disordered" evidence="2">
    <location>
        <begin position="244"/>
        <end position="284"/>
    </location>
</feature>
<feature type="domain" description="J" evidence="3">
    <location>
        <begin position="544"/>
        <end position="608"/>
    </location>
</feature>
<dbReference type="InterPro" id="IPR052317">
    <property type="entry name" value="Viral_replicn-host_int_reg"/>
</dbReference>
<dbReference type="InterPro" id="IPR036869">
    <property type="entry name" value="J_dom_sf"/>
</dbReference>
<protein>
    <submittedName>
        <fullName evidence="5">DnaJ homolog dnj-5</fullName>
    </submittedName>
</protein>
<feature type="region of interest" description="Disordered" evidence="2">
    <location>
        <begin position="324"/>
        <end position="420"/>
    </location>
</feature>
<keyword evidence="4" id="KW-1185">Reference proteome</keyword>
<feature type="region of interest" description="Disordered" evidence="2">
    <location>
        <begin position="728"/>
        <end position="765"/>
    </location>
</feature>
<feature type="compositionally biased region" description="Basic and acidic residues" evidence="2">
    <location>
        <begin position="249"/>
        <end position="272"/>
    </location>
</feature>
<evidence type="ECO:0000313" key="5">
    <source>
        <dbReference type="RefSeq" id="XP_017769317.1"/>
    </source>
</evidence>
<evidence type="ECO:0000259" key="3">
    <source>
        <dbReference type="PROSITE" id="PS50076"/>
    </source>
</evidence>
<evidence type="ECO:0000256" key="1">
    <source>
        <dbReference type="SAM" id="Coils"/>
    </source>
</evidence>
<dbReference type="SUPFAM" id="SSF46565">
    <property type="entry name" value="Chaperone J-domain"/>
    <property type="match status" value="1"/>
</dbReference>
<gene>
    <name evidence="5" type="primary">LOC108557343</name>
</gene>
<dbReference type="CDD" id="cd06257">
    <property type="entry name" value="DnaJ"/>
    <property type="match status" value="1"/>
</dbReference>
<feature type="compositionally biased region" description="Low complexity" evidence="2">
    <location>
        <begin position="747"/>
        <end position="760"/>
    </location>
</feature>
<dbReference type="PRINTS" id="PR00625">
    <property type="entry name" value="JDOMAIN"/>
</dbReference>
<feature type="compositionally biased region" description="Polar residues" evidence="2">
    <location>
        <begin position="368"/>
        <end position="383"/>
    </location>
</feature>
<feature type="compositionally biased region" description="Polar residues" evidence="2">
    <location>
        <begin position="730"/>
        <end position="746"/>
    </location>
</feature>
<name>A0ABM1M417_NICVS</name>
<accession>A0ABM1M417</accession>
<dbReference type="InterPro" id="IPR032843">
    <property type="entry name" value="Jiv"/>
</dbReference>
<dbReference type="PROSITE" id="PS50076">
    <property type="entry name" value="DNAJ_2"/>
    <property type="match status" value="1"/>
</dbReference>
<proteinExistence type="predicted"/>
<dbReference type="Pfam" id="PF14901">
    <property type="entry name" value="Jiv90"/>
    <property type="match status" value="1"/>
</dbReference>
<evidence type="ECO:0000256" key="2">
    <source>
        <dbReference type="SAM" id="MobiDB-lite"/>
    </source>
</evidence>
<feature type="compositionally biased region" description="Basic and acidic residues" evidence="2">
    <location>
        <begin position="328"/>
        <end position="344"/>
    </location>
</feature>
<keyword evidence="1" id="KW-0175">Coiled coil</keyword>
<evidence type="ECO:0000313" key="4">
    <source>
        <dbReference type="Proteomes" id="UP000695000"/>
    </source>
</evidence>
<dbReference type="Gene3D" id="1.10.287.110">
    <property type="entry name" value="DnaJ domain"/>
    <property type="match status" value="1"/>
</dbReference>
<dbReference type="RefSeq" id="XP_017769317.1">
    <property type="nucleotide sequence ID" value="XM_017913828.1"/>
</dbReference>
<organism evidence="4 5">
    <name type="scientific">Nicrophorus vespilloides</name>
    <name type="common">Boreal carrion beetle</name>
    <dbReference type="NCBI Taxonomy" id="110193"/>
    <lineage>
        <taxon>Eukaryota</taxon>
        <taxon>Metazoa</taxon>
        <taxon>Ecdysozoa</taxon>
        <taxon>Arthropoda</taxon>
        <taxon>Hexapoda</taxon>
        <taxon>Insecta</taxon>
        <taxon>Pterygota</taxon>
        <taxon>Neoptera</taxon>
        <taxon>Endopterygota</taxon>
        <taxon>Coleoptera</taxon>
        <taxon>Polyphaga</taxon>
        <taxon>Staphyliniformia</taxon>
        <taxon>Silphidae</taxon>
        <taxon>Nicrophorinae</taxon>
        <taxon>Nicrophorus</taxon>
    </lineage>
</organism>
<feature type="coiled-coil region" evidence="1">
    <location>
        <begin position="611"/>
        <end position="638"/>
    </location>
</feature>